<dbReference type="PANTHER" id="PTHR14097">
    <property type="entry name" value="OXIDOREDUCTASE HTATIP2"/>
    <property type="match status" value="1"/>
</dbReference>
<organism evidence="7 8">
    <name type="scientific">Branchiostoma belcheri</name>
    <name type="common">Amphioxus</name>
    <dbReference type="NCBI Taxonomy" id="7741"/>
    <lineage>
        <taxon>Eukaryota</taxon>
        <taxon>Metazoa</taxon>
        <taxon>Chordata</taxon>
        <taxon>Cephalochordata</taxon>
        <taxon>Leptocardii</taxon>
        <taxon>Amphioxiformes</taxon>
        <taxon>Branchiostomatidae</taxon>
        <taxon>Branchiostoma</taxon>
    </lineage>
</organism>
<gene>
    <name evidence="8 9" type="primary">LOC109465281</name>
</gene>
<evidence type="ECO:0000256" key="3">
    <source>
        <dbReference type="ARBA" id="ARBA00023157"/>
    </source>
</evidence>
<sequence>MAEAAPGKEEEFRSTNQTAFVVGHTGGTGSALVEELVNRNIFQRVVLIGRRKLDKYEGETYNMLDQKIVDFEQLEDSADEFKGHSVGFACLGTTRAKVGKEGFKRVDHDYMMKVAELAKAGGCRHFSIVSSTGADKNSSLLYNRVKGEVEAECADLGFQRLSIFRPGLLLAEREERRVSEGFFRKLLAPIIYFKPTLLSVPVETVAKAMVNTVLEPCQEPVEIIDNKSIHRLAQGKNSGK</sequence>
<feature type="domain" description="NAD(P)-binding" evidence="6">
    <location>
        <begin position="24"/>
        <end position="138"/>
    </location>
</feature>
<dbReference type="Proteomes" id="UP000515135">
    <property type="component" value="Unplaced"/>
</dbReference>
<dbReference type="PANTHER" id="PTHR14097:SF7">
    <property type="entry name" value="OXIDOREDUCTASE HTATIP2"/>
    <property type="match status" value="1"/>
</dbReference>
<name>A0A6P4XN07_BRABE</name>
<dbReference type="AlphaFoldDB" id="A0A6P4XN07"/>
<proteinExistence type="predicted"/>
<dbReference type="CDD" id="cd05250">
    <property type="entry name" value="CC3_like_SDR_a"/>
    <property type="match status" value="1"/>
</dbReference>
<dbReference type="OrthoDB" id="430436at2759"/>
<dbReference type="GO" id="GO:0005737">
    <property type="term" value="C:cytoplasm"/>
    <property type="evidence" value="ECO:0007669"/>
    <property type="project" value="TreeGrafter"/>
</dbReference>
<keyword evidence="1" id="KW-0521">NADP</keyword>
<dbReference type="KEGG" id="bbel:109465281"/>
<dbReference type="GO" id="GO:0051170">
    <property type="term" value="P:import into nucleus"/>
    <property type="evidence" value="ECO:0007669"/>
    <property type="project" value="TreeGrafter"/>
</dbReference>
<dbReference type="InterPro" id="IPR036291">
    <property type="entry name" value="NAD(P)-bd_dom_sf"/>
</dbReference>
<evidence type="ECO:0000313" key="8">
    <source>
        <dbReference type="RefSeq" id="XP_019618025.1"/>
    </source>
</evidence>
<evidence type="ECO:0000256" key="1">
    <source>
        <dbReference type="ARBA" id="ARBA00022857"/>
    </source>
</evidence>
<evidence type="ECO:0000256" key="2">
    <source>
        <dbReference type="ARBA" id="ARBA00022990"/>
    </source>
</evidence>
<keyword evidence="3" id="KW-1015">Disulfide bond</keyword>
<evidence type="ECO:0000259" key="6">
    <source>
        <dbReference type="Pfam" id="PF13460"/>
    </source>
</evidence>
<dbReference type="RefSeq" id="XP_019618026.1">
    <property type="nucleotide sequence ID" value="XM_019762467.1"/>
</dbReference>
<protein>
    <recommendedName>
        <fullName evidence="5">Protein HTATIP2</fullName>
    </recommendedName>
</protein>
<dbReference type="RefSeq" id="XP_019618025.1">
    <property type="nucleotide sequence ID" value="XM_019762466.1"/>
</dbReference>
<dbReference type="SUPFAM" id="SSF51735">
    <property type="entry name" value="NAD(P)-binding Rossmann-fold domains"/>
    <property type="match status" value="1"/>
</dbReference>
<evidence type="ECO:0000256" key="5">
    <source>
        <dbReference type="ARBA" id="ARBA00093604"/>
    </source>
</evidence>
<dbReference type="Pfam" id="PF13460">
    <property type="entry name" value="NAD_binding_10"/>
    <property type="match status" value="1"/>
</dbReference>
<dbReference type="InterPro" id="IPR016040">
    <property type="entry name" value="NAD(P)-bd_dom"/>
</dbReference>
<keyword evidence="7" id="KW-1185">Reference proteome</keyword>
<comment type="subunit">
    <text evidence="4">Monomer. Forms homodimers during oxidative stress. Interacts (via N-terminus) with elongation factor EEF1A1 (via middle-region); the interaction is direct and competes with EEF1A1 binding to guanyl-nucleotide exchange factor EEF1B2, thereby inhibiting GDP for GTP exchange and reactivation of EEF1A1. Interacts with nuclear transport receptors XPO4, IPO5/RANBP5, IPO7, IPO9 and KPNB1 as well as GCN1L1/GCN1 and LRPPRC probably through their HEAT repeats. Binds NCOA5/CIA.</text>
</comment>
<accession>A0A6P4XN07</accession>
<evidence type="ECO:0000256" key="4">
    <source>
        <dbReference type="ARBA" id="ARBA00093483"/>
    </source>
</evidence>
<dbReference type="GeneID" id="109465281"/>
<dbReference type="FunFam" id="3.40.50.720:FF:000271">
    <property type="entry name" value="oxidoreductase HTATIP2 isoform X1"/>
    <property type="match status" value="1"/>
</dbReference>
<evidence type="ECO:0000313" key="7">
    <source>
        <dbReference type="Proteomes" id="UP000515135"/>
    </source>
</evidence>
<dbReference type="Gene3D" id="3.40.50.720">
    <property type="entry name" value="NAD(P)-binding Rossmann-like Domain"/>
    <property type="match status" value="1"/>
</dbReference>
<evidence type="ECO:0000313" key="9">
    <source>
        <dbReference type="RefSeq" id="XP_019618026.1"/>
    </source>
</evidence>
<keyword evidence="2" id="KW-0007">Acetylation</keyword>
<dbReference type="GO" id="GO:0003824">
    <property type="term" value="F:catalytic activity"/>
    <property type="evidence" value="ECO:0007669"/>
    <property type="project" value="UniProtKB-ARBA"/>
</dbReference>
<reference evidence="8 9" key="1">
    <citation type="submission" date="2025-04" db="UniProtKB">
        <authorList>
            <consortium name="RefSeq"/>
        </authorList>
    </citation>
    <scope>IDENTIFICATION</scope>
    <source>
        <tissue evidence="8 9">Gonad</tissue>
    </source>
</reference>